<feature type="transmembrane region" description="Helical" evidence="1">
    <location>
        <begin position="144"/>
        <end position="168"/>
    </location>
</feature>
<keyword evidence="1" id="KW-0472">Membrane</keyword>
<gene>
    <name evidence="3" type="ORF">FRE64_15065</name>
</gene>
<evidence type="ECO:0000313" key="3">
    <source>
        <dbReference type="EMBL" id="QDZ41145.1"/>
    </source>
</evidence>
<dbReference type="OrthoDB" id="271709at2"/>
<dbReference type="GO" id="GO:0046583">
    <property type="term" value="F:monoatomic cation efflux transmembrane transporter activity"/>
    <property type="evidence" value="ECO:0007669"/>
    <property type="project" value="TreeGrafter"/>
</dbReference>
<accession>A0A5B8NSB0</accession>
<feature type="transmembrane region" description="Helical" evidence="1">
    <location>
        <begin position="25"/>
        <end position="48"/>
    </location>
</feature>
<dbReference type="EMBL" id="CP042326">
    <property type="protein sequence ID" value="QDZ41145.1"/>
    <property type="molecule type" value="Genomic_DNA"/>
</dbReference>
<dbReference type="GO" id="GO:0015099">
    <property type="term" value="F:nickel cation transmembrane transporter activity"/>
    <property type="evidence" value="ECO:0007669"/>
    <property type="project" value="TreeGrafter"/>
</dbReference>
<feature type="domain" description="Urease accessory protein UreH-like transmembrane" evidence="2">
    <location>
        <begin position="63"/>
        <end position="222"/>
    </location>
</feature>
<dbReference type="KEGG" id="enn:FRE64_15065"/>
<proteinExistence type="predicted"/>
<dbReference type="GO" id="GO:0032025">
    <property type="term" value="P:response to cobalt ion"/>
    <property type="evidence" value="ECO:0007669"/>
    <property type="project" value="TreeGrafter"/>
</dbReference>
<feature type="transmembrane region" description="Helical" evidence="1">
    <location>
        <begin position="221"/>
        <end position="242"/>
    </location>
</feature>
<sequence length="243" mass="25864">MIRYKIFAHLSEPSAWTIDLLTSELSFSSLLVGTLIAFGLGGFHALSPGHGKTLATAYLVGSQATPRQAVLLGLTTTVSHTLGVFILGLVALFASKYVLSEQLYPLITVVSGVIIIGVGVNLVRKRLKRHSHDHHHHHHEVKNASLLKVGIAGGLIPCPSALVLLLAAVALHRIGYGLVLVGGFSLGLAFVLMTLGLIAVYTRDWLEGLPKMNQVLETLSISSAILVVLLGIVLTLTSTTYVL</sequence>
<dbReference type="InterPro" id="IPR039447">
    <property type="entry name" value="UreH-like_TM_dom"/>
</dbReference>
<dbReference type="PANTHER" id="PTHR40659:SF1">
    <property type="entry name" value="NICKEL_COBALT EFFLUX SYSTEM RCNA"/>
    <property type="match status" value="1"/>
</dbReference>
<name>A0A5B8NSB0_9CHRO</name>
<dbReference type="AlphaFoldDB" id="A0A5B8NSB0"/>
<reference evidence="3" key="1">
    <citation type="submission" date="2019-08" db="EMBL/GenBank/DDBJ databases">
        <title>Carotenoids and Carotenoid Binding Proteins in the Halophilic Cyanobacterium Euhalothece sp. ZM00.</title>
        <authorList>
            <person name="Cho S.M."/>
            <person name="Song J.Y."/>
            <person name="Park Y.-I."/>
        </authorList>
    </citation>
    <scope>NUCLEOTIDE SEQUENCE [LARGE SCALE GENOMIC DNA]</scope>
    <source>
        <strain evidence="3">Z-M001</strain>
    </source>
</reference>
<organism evidence="3 4">
    <name type="scientific">Euhalothece natronophila Z-M001</name>
    <dbReference type="NCBI Taxonomy" id="522448"/>
    <lineage>
        <taxon>Bacteria</taxon>
        <taxon>Bacillati</taxon>
        <taxon>Cyanobacteriota</taxon>
        <taxon>Cyanophyceae</taxon>
        <taxon>Oscillatoriophycideae</taxon>
        <taxon>Chroococcales</taxon>
        <taxon>Halothecacae</taxon>
        <taxon>Halothece cluster</taxon>
        <taxon>Euhalothece</taxon>
    </lineage>
</organism>
<evidence type="ECO:0000313" key="4">
    <source>
        <dbReference type="Proteomes" id="UP000318453"/>
    </source>
</evidence>
<keyword evidence="4" id="KW-1185">Reference proteome</keyword>
<dbReference type="Pfam" id="PF13386">
    <property type="entry name" value="DsbD_2"/>
    <property type="match status" value="1"/>
</dbReference>
<dbReference type="RefSeq" id="WP_146296981.1">
    <property type="nucleotide sequence ID" value="NZ_CP042326.1"/>
</dbReference>
<keyword evidence="1" id="KW-1133">Transmembrane helix</keyword>
<protein>
    <submittedName>
        <fullName evidence="3">High frequency lysogenization protein HflD</fullName>
    </submittedName>
</protein>
<dbReference type="GO" id="GO:0010045">
    <property type="term" value="P:response to nickel cation"/>
    <property type="evidence" value="ECO:0007669"/>
    <property type="project" value="TreeGrafter"/>
</dbReference>
<dbReference type="Proteomes" id="UP000318453">
    <property type="component" value="Chromosome"/>
</dbReference>
<dbReference type="InterPro" id="IPR051224">
    <property type="entry name" value="NiCoT_RcnA"/>
</dbReference>
<evidence type="ECO:0000256" key="1">
    <source>
        <dbReference type="SAM" id="Phobius"/>
    </source>
</evidence>
<feature type="transmembrane region" description="Helical" evidence="1">
    <location>
        <begin position="103"/>
        <end position="123"/>
    </location>
</feature>
<evidence type="ECO:0000259" key="2">
    <source>
        <dbReference type="Pfam" id="PF13386"/>
    </source>
</evidence>
<dbReference type="PANTHER" id="PTHR40659">
    <property type="entry name" value="NICKEL/COBALT EFFLUX SYSTEM RCNA"/>
    <property type="match status" value="1"/>
</dbReference>
<dbReference type="GO" id="GO:0005886">
    <property type="term" value="C:plasma membrane"/>
    <property type="evidence" value="ECO:0007669"/>
    <property type="project" value="UniProtKB-SubCell"/>
</dbReference>
<dbReference type="GO" id="GO:0006824">
    <property type="term" value="P:cobalt ion transport"/>
    <property type="evidence" value="ECO:0007669"/>
    <property type="project" value="UniProtKB-KW"/>
</dbReference>
<keyword evidence="1" id="KW-0812">Transmembrane</keyword>
<feature type="transmembrane region" description="Helical" evidence="1">
    <location>
        <begin position="69"/>
        <end position="91"/>
    </location>
</feature>
<feature type="transmembrane region" description="Helical" evidence="1">
    <location>
        <begin position="174"/>
        <end position="200"/>
    </location>
</feature>